<keyword evidence="3" id="KW-1185">Reference proteome</keyword>
<gene>
    <name evidence="1" type="ORF">HINF_LOCUS11392</name>
    <name evidence="2" type="ORF">HINF_LOCUS40335</name>
</gene>
<organism evidence="1">
    <name type="scientific">Hexamita inflata</name>
    <dbReference type="NCBI Taxonomy" id="28002"/>
    <lineage>
        <taxon>Eukaryota</taxon>
        <taxon>Metamonada</taxon>
        <taxon>Diplomonadida</taxon>
        <taxon>Hexamitidae</taxon>
        <taxon>Hexamitinae</taxon>
        <taxon>Hexamita</taxon>
    </lineage>
</organism>
<evidence type="ECO:0000313" key="3">
    <source>
        <dbReference type="Proteomes" id="UP001642409"/>
    </source>
</evidence>
<comment type="caution">
    <text evidence="1">The sequence shown here is derived from an EMBL/GenBank/DDBJ whole genome shotgun (WGS) entry which is preliminary data.</text>
</comment>
<accession>A0AA86NQ79</accession>
<name>A0AA86NQ79_9EUKA</name>
<dbReference type="EMBL" id="CAXDID020000159">
    <property type="protein sequence ID" value="CAL6043979.1"/>
    <property type="molecule type" value="Genomic_DNA"/>
</dbReference>
<dbReference type="EMBL" id="CATOUU010000295">
    <property type="protein sequence ID" value="CAI9923747.1"/>
    <property type="molecule type" value="Genomic_DNA"/>
</dbReference>
<evidence type="ECO:0000313" key="1">
    <source>
        <dbReference type="EMBL" id="CAI9923747.1"/>
    </source>
</evidence>
<sequence length="130" mass="15472">MISYDTFVEALVFCVESGYTQIRPFRCAEQLYAPLRAAHIQMFSTTENRGQKRVRHSEFRLRRRIYKVGLSWTETDWQRYVNAATWNTMHKHIQIMLESNRQECDTPNSDLFPQPICLKQTNILLSDLNR</sequence>
<evidence type="ECO:0000313" key="2">
    <source>
        <dbReference type="EMBL" id="CAL6043979.1"/>
    </source>
</evidence>
<protein>
    <submittedName>
        <fullName evidence="2">Hypothetical_protein</fullName>
    </submittedName>
</protein>
<reference evidence="2 3" key="2">
    <citation type="submission" date="2024-07" db="EMBL/GenBank/DDBJ databases">
        <authorList>
            <person name="Akdeniz Z."/>
        </authorList>
    </citation>
    <scope>NUCLEOTIDE SEQUENCE [LARGE SCALE GENOMIC DNA]</scope>
</reference>
<proteinExistence type="predicted"/>
<reference evidence="1" key="1">
    <citation type="submission" date="2023-06" db="EMBL/GenBank/DDBJ databases">
        <authorList>
            <person name="Kurt Z."/>
        </authorList>
    </citation>
    <scope>NUCLEOTIDE SEQUENCE</scope>
</reference>
<dbReference type="Proteomes" id="UP001642409">
    <property type="component" value="Unassembled WGS sequence"/>
</dbReference>
<dbReference type="AlphaFoldDB" id="A0AA86NQ79"/>